<dbReference type="OrthoDB" id="5213733at2759"/>
<name>A0A1J7ILU0_9PEZI</name>
<evidence type="ECO:0000313" key="2">
    <source>
        <dbReference type="Proteomes" id="UP000182658"/>
    </source>
</evidence>
<protein>
    <submittedName>
        <fullName evidence="1">Uncharacterized protein</fullName>
    </submittedName>
</protein>
<organism evidence="1 2">
    <name type="scientific">Coniochaeta ligniaria NRRL 30616</name>
    <dbReference type="NCBI Taxonomy" id="1408157"/>
    <lineage>
        <taxon>Eukaryota</taxon>
        <taxon>Fungi</taxon>
        <taxon>Dikarya</taxon>
        <taxon>Ascomycota</taxon>
        <taxon>Pezizomycotina</taxon>
        <taxon>Sordariomycetes</taxon>
        <taxon>Sordariomycetidae</taxon>
        <taxon>Coniochaetales</taxon>
        <taxon>Coniochaetaceae</taxon>
        <taxon>Coniochaeta</taxon>
    </lineage>
</organism>
<dbReference type="AlphaFoldDB" id="A0A1J7ILU0"/>
<dbReference type="Proteomes" id="UP000182658">
    <property type="component" value="Unassembled WGS sequence"/>
</dbReference>
<keyword evidence="2" id="KW-1185">Reference proteome</keyword>
<accession>A0A1J7ILU0</accession>
<reference evidence="1 2" key="1">
    <citation type="submission" date="2016-10" db="EMBL/GenBank/DDBJ databases">
        <title>Draft genome sequence of Coniochaeta ligniaria NRRL30616, a lignocellulolytic fungus for bioabatement of inhibitors in plant biomass hydrolysates.</title>
        <authorList>
            <consortium name="DOE Joint Genome Institute"/>
            <person name="Jimenez D.J."/>
            <person name="Hector R.E."/>
            <person name="Riley R."/>
            <person name="Sun H."/>
            <person name="Grigoriev I.V."/>
            <person name="Van Elsas J.D."/>
            <person name="Nichols N.N."/>
        </authorList>
    </citation>
    <scope>NUCLEOTIDE SEQUENCE [LARGE SCALE GENOMIC DNA]</scope>
    <source>
        <strain evidence="1 2">NRRL 30616</strain>
    </source>
</reference>
<proteinExistence type="predicted"/>
<dbReference type="InParanoid" id="A0A1J7ILU0"/>
<dbReference type="EMBL" id="KV875098">
    <property type="protein sequence ID" value="OIW28219.1"/>
    <property type="molecule type" value="Genomic_DNA"/>
</dbReference>
<evidence type="ECO:0000313" key="1">
    <source>
        <dbReference type="EMBL" id="OIW28219.1"/>
    </source>
</evidence>
<gene>
    <name evidence="1" type="ORF">CONLIGDRAFT_632481</name>
</gene>
<sequence length="247" mass="28194">MAVLSAVYATAAVASDGLRSRGKASRDDSIFLDSYQYKLIVPYWDYTRYEDCNGTFAWDHEVHPNVPHSVDKVKFTTCFNRPVTVDAWNFTLMDTCEDSFGGGITIQAWNPTPFGTNTRVVDGFLTDVIDKVEVSLCLKPPRDYSAECWGEWINKPVWDYEWIVKIPWDGIYDTEKCGAKFEEAIKKECAPFEMTKFDCEVRPPGAWIRFRHNLLCGRTRIQNAIKKASNGDIDVRCPYFAEVPVPS</sequence>